<dbReference type="RefSeq" id="WP_067706201.1">
    <property type="nucleotide sequence ID" value="NZ_LLZH01000331.1"/>
</dbReference>
<name>A0A101JB56_9ACTN</name>
<evidence type="ECO:0000313" key="2">
    <source>
        <dbReference type="Proteomes" id="UP000053244"/>
    </source>
</evidence>
<organism evidence="1 2">
    <name type="scientific">Actinoplanes awajinensis subsp. mycoplanecinus</name>
    <dbReference type="NCBI Taxonomy" id="135947"/>
    <lineage>
        <taxon>Bacteria</taxon>
        <taxon>Bacillati</taxon>
        <taxon>Actinomycetota</taxon>
        <taxon>Actinomycetes</taxon>
        <taxon>Micromonosporales</taxon>
        <taxon>Micromonosporaceae</taxon>
        <taxon>Actinoplanes</taxon>
    </lineage>
</organism>
<keyword evidence="2" id="KW-1185">Reference proteome</keyword>
<reference evidence="1 2" key="1">
    <citation type="submission" date="2015-10" db="EMBL/GenBank/DDBJ databases">
        <authorList>
            <person name="Gilbert D.G."/>
        </authorList>
    </citation>
    <scope>NUCLEOTIDE SEQUENCE [LARGE SCALE GENOMIC DNA]</scope>
    <source>
        <strain evidence="1 2">NRRL B-16712</strain>
    </source>
</reference>
<dbReference type="EMBL" id="LLZH01000331">
    <property type="protein sequence ID" value="KUL23540.1"/>
    <property type="molecule type" value="Genomic_DNA"/>
</dbReference>
<protein>
    <submittedName>
        <fullName evidence="1">Uncharacterized protein</fullName>
    </submittedName>
</protein>
<accession>A0A101JB56</accession>
<proteinExistence type="predicted"/>
<sequence>MTVGDPRGDLDRKAGRRHNLRVRQWQIGRSLQILQDKPLWPGWSRTVEPVGTCPVPAGPGVIHAAARRHQDQLAG</sequence>
<dbReference type="OrthoDB" id="3324066at2"/>
<comment type="caution">
    <text evidence="1">The sequence shown here is derived from an EMBL/GenBank/DDBJ whole genome shotgun (WGS) entry which is preliminary data.</text>
</comment>
<gene>
    <name evidence="1" type="ORF">ADL15_46070</name>
</gene>
<dbReference type="AlphaFoldDB" id="A0A101JB56"/>
<evidence type="ECO:0000313" key="1">
    <source>
        <dbReference type="EMBL" id="KUL23540.1"/>
    </source>
</evidence>
<dbReference type="Proteomes" id="UP000053244">
    <property type="component" value="Unassembled WGS sequence"/>
</dbReference>